<name>A0A0W8F8Y2_9ZZZZ</name>
<gene>
    <name evidence="1" type="ORF">ASZ90_012985</name>
</gene>
<reference evidence="1" key="1">
    <citation type="journal article" date="2015" name="Proc. Natl. Acad. Sci. U.S.A.">
        <title>Networks of energetic and metabolic interactions define dynamics in microbial communities.</title>
        <authorList>
            <person name="Embree M."/>
            <person name="Liu J.K."/>
            <person name="Al-Bassam M.M."/>
            <person name="Zengler K."/>
        </authorList>
    </citation>
    <scope>NUCLEOTIDE SEQUENCE</scope>
</reference>
<organism evidence="1">
    <name type="scientific">hydrocarbon metagenome</name>
    <dbReference type="NCBI Taxonomy" id="938273"/>
    <lineage>
        <taxon>unclassified sequences</taxon>
        <taxon>metagenomes</taxon>
        <taxon>ecological metagenomes</taxon>
    </lineage>
</organism>
<evidence type="ECO:0000313" key="1">
    <source>
        <dbReference type="EMBL" id="KUG17325.1"/>
    </source>
</evidence>
<protein>
    <submittedName>
        <fullName evidence="1">Uncharacterized protein</fullName>
    </submittedName>
</protein>
<dbReference type="EMBL" id="LNQE01001450">
    <property type="protein sequence ID" value="KUG17325.1"/>
    <property type="molecule type" value="Genomic_DNA"/>
</dbReference>
<sequence>MFLLKSTIPVHCFLKAGYGLCLGLPRLMIQRLAPIHLLAELQLKL</sequence>
<comment type="caution">
    <text evidence="1">The sequence shown here is derived from an EMBL/GenBank/DDBJ whole genome shotgun (WGS) entry which is preliminary data.</text>
</comment>
<dbReference type="AlphaFoldDB" id="A0A0W8F8Y2"/>
<accession>A0A0W8F8Y2</accession>
<proteinExistence type="predicted"/>